<organism evidence="3 4">
    <name type="scientific">Candidatus Bacteroides intestinavium</name>
    <dbReference type="NCBI Taxonomy" id="2838469"/>
    <lineage>
        <taxon>Bacteria</taxon>
        <taxon>Pseudomonadati</taxon>
        <taxon>Bacteroidota</taxon>
        <taxon>Bacteroidia</taxon>
        <taxon>Bacteroidales</taxon>
        <taxon>Bacteroidaceae</taxon>
        <taxon>Bacteroides</taxon>
    </lineage>
</organism>
<evidence type="ECO:0000313" key="3">
    <source>
        <dbReference type="EMBL" id="HJA82445.1"/>
    </source>
</evidence>
<accession>A0A9D2KTA1</accession>
<feature type="transmembrane region" description="Helical" evidence="1">
    <location>
        <begin position="93"/>
        <end position="117"/>
    </location>
</feature>
<keyword evidence="1" id="KW-1133">Transmembrane helix</keyword>
<feature type="chain" id="PRO_5039116783" evidence="2">
    <location>
        <begin position="26"/>
        <end position="456"/>
    </location>
</feature>
<keyword evidence="2" id="KW-0732">Signal</keyword>
<keyword evidence="1" id="KW-0812">Transmembrane</keyword>
<evidence type="ECO:0000313" key="4">
    <source>
        <dbReference type="Proteomes" id="UP000823860"/>
    </source>
</evidence>
<dbReference type="PROSITE" id="PS51257">
    <property type="entry name" value="PROKAR_LIPOPROTEIN"/>
    <property type="match status" value="1"/>
</dbReference>
<protein>
    <submittedName>
        <fullName evidence="3">HEAT repeat domain-containing protein</fullName>
    </submittedName>
</protein>
<gene>
    <name evidence="3" type="ORF">H9785_00500</name>
</gene>
<name>A0A9D2KTA1_9BACE</name>
<evidence type="ECO:0000256" key="2">
    <source>
        <dbReference type="SAM" id="SignalP"/>
    </source>
</evidence>
<comment type="caution">
    <text evidence="3">The sequence shown here is derived from an EMBL/GenBank/DDBJ whole genome shotgun (WGS) entry which is preliminary data.</text>
</comment>
<dbReference type="Proteomes" id="UP000823860">
    <property type="component" value="Unassembled WGS sequence"/>
</dbReference>
<feature type="signal peptide" evidence="2">
    <location>
        <begin position="1"/>
        <end position="25"/>
    </location>
</feature>
<reference evidence="3" key="2">
    <citation type="submission" date="2021-04" db="EMBL/GenBank/DDBJ databases">
        <authorList>
            <person name="Gilroy R."/>
        </authorList>
    </citation>
    <scope>NUCLEOTIDE SEQUENCE</scope>
    <source>
        <strain evidence="3">ChiHecec1B25-7008</strain>
    </source>
</reference>
<evidence type="ECO:0000256" key="1">
    <source>
        <dbReference type="SAM" id="Phobius"/>
    </source>
</evidence>
<reference evidence="3" key="1">
    <citation type="journal article" date="2021" name="PeerJ">
        <title>Extensive microbial diversity within the chicken gut microbiome revealed by metagenomics and culture.</title>
        <authorList>
            <person name="Gilroy R."/>
            <person name="Ravi A."/>
            <person name="Getino M."/>
            <person name="Pursley I."/>
            <person name="Horton D.L."/>
            <person name="Alikhan N.F."/>
            <person name="Baker D."/>
            <person name="Gharbi K."/>
            <person name="Hall N."/>
            <person name="Watson M."/>
            <person name="Adriaenssens E.M."/>
            <person name="Foster-Nyarko E."/>
            <person name="Jarju S."/>
            <person name="Secka A."/>
            <person name="Antonio M."/>
            <person name="Oren A."/>
            <person name="Chaudhuri R.R."/>
            <person name="La Ragione R."/>
            <person name="Hildebrand F."/>
            <person name="Pallen M.J."/>
        </authorList>
    </citation>
    <scope>NUCLEOTIDE SEQUENCE</scope>
    <source>
        <strain evidence="3">ChiHecec1B25-7008</strain>
    </source>
</reference>
<keyword evidence="1" id="KW-0472">Membrane</keyword>
<dbReference type="AlphaFoldDB" id="A0A9D2KTA1"/>
<proteinExistence type="predicted"/>
<dbReference type="EMBL" id="DWZE01000006">
    <property type="protein sequence ID" value="HJA82445.1"/>
    <property type="molecule type" value="Genomic_DNA"/>
</dbReference>
<sequence length="456" mass="53193">MKRKGCVVALLLTACTLAVPIPSDAQAPGQDTTVHETTGTVTNEADSDSSDSSDSPEASPLGSAYDLWGWNVPIYYYYLYKHLFAGYPWVVRIAYSVVLLCCLSFLILVLTMSWDIYIRRRNRKKYDQLRKQYLQKLIDVCLARVENLPTEEIKRRIDYKEKKWKKWELRQWAYVFIEVSTHTNTLNPNLTNIQRAMHLVGMNEYMEKRLVQGRHAQRVRVIQAVRLTNMELPNSTMAHLVNHKDLRLRRAARLYYIGTSQADPLHFFEVNDKGKMRMTTWDQMELHEVFFKVNDAGKSLPSFIPFMQRLENPVMVAFFIQETAYWGTDADMEHLFQFFSSPNFAYREAAFRSMGIRKFRKGEEGMKKVYHKQTEHLRRCILHALLDIQSGKSLPFFTESYETATSDYTRRAALRCVWMSGTKGRAAFLRLKAKAKEDQKLFFEHVESPIINNDAP</sequence>